<feature type="compositionally biased region" description="Basic and acidic residues" evidence="3">
    <location>
        <begin position="121"/>
        <end position="136"/>
    </location>
</feature>
<feature type="compositionally biased region" description="Basic and acidic residues" evidence="3">
    <location>
        <begin position="47"/>
        <end position="64"/>
    </location>
</feature>
<keyword evidence="2" id="KW-0233">DNA recombination</keyword>
<dbReference type="InterPro" id="IPR013762">
    <property type="entry name" value="Integrase-like_cat_sf"/>
</dbReference>
<evidence type="ECO:0000259" key="4">
    <source>
        <dbReference type="PROSITE" id="PS51898"/>
    </source>
</evidence>
<evidence type="ECO:0000256" key="3">
    <source>
        <dbReference type="SAM" id="MobiDB-lite"/>
    </source>
</evidence>
<dbReference type="GO" id="GO:0015074">
    <property type="term" value="P:DNA integration"/>
    <property type="evidence" value="ECO:0007669"/>
    <property type="project" value="InterPro"/>
</dbReference>
<dbReference type="GO" id="GO:0003677">
    <property type="term" value="F:DNA binding"/>
    <property type="evidence" value="ECO:0007669"/>
    <property type="project" value="UniProtKB-KW"/>
</dbReference>
<dbReference type="InterPro" id="IPR011010">
    <property type="entry name" value="DNA_brk_join_enz"/>
</dbReference>
<protein>
    <submittedName>
        <fullName evidence="6">LOW QUALITY PROTEIN: uncharacterized protein LOC112468495</fullName>
    </submittedName>
</protein>
<feature type="compositionally biased region" description="Low complexity" evidence="3">
    <location>
        <begin position="107"/>
        <end position="120"/>
    </location>
</feature>
<feature type="region of interest" description="Disordered" evidence="3">
    <location>
        <begin position="341"/>
        <end position="385"/>
    </location>
</feature>
<dbReference type="Gene3D" id="1.10.150.130">
    <property type="match status" value="1"/>
</dbReference>
<dbReference type="GeneID" id="112468495"/>
<dbReference type="PANTHER" id="PTHR35617:SF3">
    <property type="entry name" value="CORE-BINDING (CB) DOMAIN-CONTAINING PROTEIN"/>
    <property type="match status" value="1"/>
</dbReference>
<accession>A0A6J1RGJ1</accession>
<dbReference type="Proteomes" id="UP000504618">
    <property type="component" value="Unplaced"/>
</dbReference>
<keyword evidence="1" id="KW-0238">DNA-binding</keyword>
<dbReference type="PANTHER" id="PTHR35617">
    <property type="entry name" value="PHAGE_INTEGRASE DOMAIN-CONTAINING PROTEIN"/>
    <property type="match status" value="1"/>
</dbReference>
<dbReference type="RefSeq" id="XP_024893463.1">
    <property type="nucleotide sequence ID" value="XM_025037695.1"/>
</dbReference>
<sequence length="749" mass="84467">MGKRKERDLSSGSEDNEELRKRVRRLEKALRKEKGERGRSKHRSRKERCTSRSTSREVRSGRDYRYKRKYYTNRRSHSRDYYPHGHPYDEDAVDDYEGESRDTRNHSLSSSPSGGNLSSPESKEGETTQKALEKTPSEQPSGGTGSQGVVESDNVPKGEKELSAEIVKMFGERIMPDRTLAPPVHKDLAVRWEDIIKKGLPTEERKSLLKKLPPPENCTAIDPPKLNLEVKSALDNTIIKRDERIVEKQAKMTAAIAGIAKALNSTLEGDPENKLGLVEHLSDTARLLVDLQRDETMIRRSLILKNVKSSYRDTLKDTLWDEELFGKGLAEKLKTTKVLQQSSKDLKSGAKDQSWNKNSKNSRGPSRWNRYKSHGQSGERAEADIQPATESVLSGSQYLSEAGPSTSEEGLEKAASSLEKNYPGCRSAVRKAFELREVPIEATGIMLSSLTESSIKQYDSCLKKWWKFCKDNNVNPFKGTLTEVLKFLTEEFQEGRASYGTLNSCRSAIALLRGPEVGEDARMKRFFKGVGKLRPSMPKYDTTWDPKMVLDHVSSWGANNDMTLEKLSLKLVTLLALTTGQRMQTLELINIKNIHRLEDVIEIRIPDRIKTSKLNKPQPVLIVPFYRGNLNLCVASTLEIYLKKTEDLRRLETKLFISFKKPFKSVSSQTLSRWIKNTLNSSGVDTNIFSAYSTRHASTSAAKRSGVNIDAIKKAAGWSEKSETFARFYNRNISSSKDAFAKAILNIAS</sequence>
<dbReference type="CDD" id="cd00397">
    <property type="entry name" value="DNA_BRE_C"/>
    <property type="match status" value="1"/>
</dbReference>
<feature type="compositionally biased region" description="Polar residues" evidence="3">
    <location>
        <begin position="351"/>
        <end position="364"/>
    </location>
</feature>
<dbReference type="GO" id="GO:0006310">
    <property type="term" value="P:DNA recombination"/>
    <property type="evidence" value="ECO:0007669"/>
    <property type="project" value="UniProtKB-KW"/>
</dbReference>
<name>A0A6J1RGJ1_9HYME</name>
<organism evidence="5 6">
    <name type="scientific">Temnothorax curvispinosus</name>
    <dbReference type="NCBI Taxonomy" id="300111"/>
    <lineage>
        <taxon>Eukaryota</taxon>
        <taxon>Metazoa</taxon>
        <taxon>Ecdysozoa</taxon>
        <taxon>Arthropoda</taxon>
        <taxon>Hexapoda</taxon>
        <taxon>Insecta</taxon>
        <taxon>Pterygota</taxon>
        <taxon>Neoptera</taxon>
        <taxon>Endopterygota</taxon>
        <taxon>Hymenoptera</taxon>
        <taxon>Apocrita</taxon>
        <taxon>Aculeata</taxon>
        <taxon>Formicoidea</taxon>
        <taxon>Formicidae</taxon>
        <taxon>Myrmicinae</taxon>
        <taxon>Temnothorax</taxon>
    </lineage>
</organism>
<evidence type="ECO:0000313" key="6">
    <source>
        <dbReference type="RefSeq" id="XP_024893463.1"/>
    </source>
</evidence>
<evidence type="ECO:0000256" key="2">
    <source>
        <dbReference type="ARBA" id="ARBA00023172"/>
    </source>
</evidence>
<feature type="compositionally biased region" description="Basic residues" evidence="3">
    <location>
        <begin position="65"/>
        <end position="77"/>
    </location>
</feature>
<proteinExistence type="predicted"/>
<dbReference type="InterPro" id="IPR010998">
    <property type="entry name" value="Integrase_recombinase_N"/>
</dbReference>
<keyword evidence="5" id="KW-1185">Reference proteome</keyword>
<dbReference type="SUPFAM" id="SSF56349">
    <property type="entry name" value="DNA breaking-rejoining enzymes"/>
    <property type="match status" value="1"/>
</dbReference>
<dbReference type="PROSITE" id="PS51898">
    <property type="entry name" value="TYR_RECOMBINASE"/>
    <property type="match status" value="1"/>
</dbReference>
<feature type="compositionally biased region" description="Basic and acidic residues" evidence="3">
    <location>
        <begin position="26"/>
        <end position="38"/>
    </location>
</feature>
<evidence type="ECO:0000313" key="5">
    <source>
        <dbReference type="Proteomes" id="UP000504618"/>
    </source>
</evidence>
<feature type="region of interest" description="Disordered" evidence="3">
    <location>
        <begin position="1"/>
        <end position="159"/>
    </location>
</feature>
<dbReference type="InterPro" id="IPR002104">
    <property type="entry name" value="Integrase_catalytic"/>
</dbReference>
<feature type="compositionally biased region" description="Basic and acidic residues" evidence="3">
    <location>
        <begin position="78"/>
        <end position="89"/>
    </location>
</feature>
<reference evidence="6" key="1">
    <citation type="submission" date="2025-08" db="UniProtKB">
        <authorList>
            <consortium name="RefSeq"/>
        </authorList>
    </citation>
    <scope>IDENTIFICATION</scope>
    <source>
        <tissue evidence="6">Whole body</tissue>
    </source>
</reference>
<feature type="domain" description="Tyr recombinase" evidence="4">
    <location>
        <begin position="536"/>
        <end position="745"/>
    </location>
</feature>
<dbReference type="OrthoDB" id="7699712at2759"/>
<dbReference type="Pfam" id="PF00589">
    <property type="entry name" value="Phage_integrase"/>
    <property type="match status" value="1"/>
</dbReference>
<evidence type="ECO:0000256" key="1">
    <source>
        <dbReference type="ARBA" id="ARBA00023125"/>
    </source>
</evidence>
<dbReference type="Gene3D" id="1.10.443.10">
    <property type="entry name" value="Intergrase catalytic core"/>
    <property type="match status" value="1"/>
</dbReference>
<dbReference type="AlphaFoldDB" id="A0A6J1RGJ1"/>
<gene>
    <name evidence="6" type="primary">LOC112468495</name>
</gene>
<dbReference type="SUPFAM" id="SSF47823">
    <property type="entry name" value="lambda integrase-like, N-terminal domain"/>
    <property type="match status" value="1"/>
</dbReference>